<keyword evidence="2" id="KW-1185">Reference proteome</keyword>
<name>A0AAV9FVA0_ACOCL</name>
<reference evidence="1" key="1">
    <citation type="journal article" date="2023" name="Nat. Commun.">
        <title>Diploid and tetraploid genomes of Acorus and the evolution of monocots.</title>
        <authorList>
            <person name="Ma L."/>
            <person name="Liu K.W."/>
            <person name="Li Z."/>
            <person name="Hsiao Y.Y."/>
            <person name="Qi Y."/>
            <person name="Fu T."/>
            <person name="Tang G.D."/>
            <person name="Zhang D."/>
            <person name="Sun W.H."/>
            <person name="Liu D.K."/>
            <person name="Li Y."/>
            <person name="Chen G.Z."/>
            <person name="Liu X.D."/>
            <person name="Liao X.Y."/>
            <person name="Jiang Y.T."/>
            <person name="Yu X."/>
            <person name="Hao Y."/>
            <person name="Huang J."/>
            <person name="Zhao X.W."/>
            <person name="Ke S."/>
            <person name="Chen Y.Y."/>
            <person name="Wu W.L."/>
            <person name="Hsu J.L."/>
            <person name="Lin Y.F."/>
            <person name="Huang M.D."/>
            <person name="Li C.Y."/>
            <person name="Huang L."/>
            <person name="Wang Z.W."/>
            <person name="Zhao X."/>
            <person name="Zhong W.Y."/>
            <person name="Peng D.H."/>
            <person name="Ahmad S."/>
            <person name="Lan S."/>
            <person name="Zhang J.S."/>
            <person name="Tsai W.C."/>
            <person name="Van de Peer Y."/>
            <person name="Liu Z.J."/>
        </authorList>
    </citation>
    <scope>NUCLEOTIDE SEQUENCE</scope>
    <source>
        <strain evidence="1">CP</strain>
    </source>
</reference>
<sequence>MRDDRTSFRSEGATNPEYVVTADDVGVTISAERIPMDDRGNQDPLELRIVSLDDEKRDV</sequence>
<dbReference type="Proteomes" id="UP001180020">
    <property type="component" value="Unassembled WGS sequence"/>
</dbReference>
<gene>
    <name evidence="1" type="ORF">QJS10_CPA01g00499</name>
</gene>
<comment type="caution">
    <text evidence="1">The sequence shown here is derived from an EMBL/GenBank/DDBJ whole genome shotgun (WGS) entry which is preliminary data.</text>
</comment>
<reference evidence="1" key="2">
    <citation type="submission" date="2023-06" db="EMBL/GenBank/DDBJ databases">
        <authorList>
            <person name="Ma L."/>
            <person name="Liu K.-W."/>
            <person name="Li Z."/>
            <person name="Hsiao Y.-Y."/>
            <person name="Qi Y."/>
            <person name="Fu T."/>
            <person name="Tang G."/>
            <person name="Zhang D."/>
            <person name="Sun W.-H."/>
            <person name="Liu D.-K."/>
            <person name="Li Y."/>
            <person name="Chen G.-Z."/>
            <person name="Liu X.-D."/>
            <person name="Liao X.-Y."/>
            <person name="Jiang Y.-T."/>
            <person name="Yu X."/>
            <person name="Hao Y."/>
            <person name="Huang J."/>
            <person name="Zhao X.-W."/>
            <person name="Ke S."/>
            <person name="Chen Y.-Y."/>
            <person name="Wu W.-L."/>
            <person name="Hsu J.-L."/>
            <person name="Lin Y.-F."/>
            <person name="Huang M.-D."/>
            <person name="Li C.-Y."/>
            <person name="Huang L."/>
            <person name="Wang Z.-W."/>
            <person name="Zhao X."/>
            <person name="Zhong W.-Y."/>
            <person name="Peng D.-H."/>
            <person name="Ahmad S."/>
            <person name="Lan S."/>
            <person name="Zhang J.-S."/>
            <person name="Tsai W.-C."/>
            <person name="Van De Peer Y."/>
            <person name="Liu Z.-J."/>
        </authorList>
    </citation>
    <scope>NUCLEOTIDE SEQUENCE</scope>
    <source>
        <strain evidence="1">CP</strain>
        <tissue evidence="1">Leaves</tissue>
    </source>
</reference>
<dbReference type="EMBL" id="JAUJYO010000001">
    <property type="protein sequence ID" value="KAK1327270.1"/>
    <property type="molecule type" value="Genomic_DNA"/>
</dbReference>
<proteinExistence type="predicted"/>
<evidence type="ECO:0000313" key="2">
    <source>
        <dbReference type="Proteomes" id="UP001180020"/>
    </source>
</evidence>
<organism evidence="1 2">
    <name type="scientific">Acorus calamus</name>
    <name type="common">Sweet flag</name>
    <dbReference type="NCBI Taxonomy" id="4465"/>
    <lineage>
        <taxon>Eukaryota</taxon>
        <taxon>Viridiplantae</taxon>
        <taxon>Streptophyta</taxon>
        <taxon>Embryophyta</taxon>
        <taxon>Tracheophyta</taxon>
        <taxon>Spermatophyta</taxon>
        <taxon>Magnoliopsida</taxon>
        <taxon>Liliopsida</taxon>
        <taxon>Acoraceae</taxon>
        <taxon>Acorus</taxon>
    </lineage>
</organism>
<protein>
    <submittedName>
        <fullName evidence="1">Uncharacterized protein</fullName>
    </submittedName>
</protein>
<accession>A0AAV9FVA0</accession>
<evidence type="ECO:0000313" key="1">
    <source>
        <dbReference type="EMBL" id="KAK1327270.1"/>
    </source>
</evidence>
<dbReference type="AlphaFoldDB" id="A0AAV9FVA0"/>